<accession>A0A7K0DVA5</accession>
<dbReference type="PRINTS" id="PR00455">
    <property type="entry name" value="HTHTETR"/>
</dbReference>
<dbReference type="InterPro" id="IPR050109">
    <property type="entry name" value="HTH-type_TetR-like_transc_reg"/>
</dbReference>
<comment type="caution">
    <text evidence="7">The sequence shown here is derived from an EMBL/GenBank/DDBJ whole genome shotgun (WGS) entry which is preliminary data.</text>
</comment>
<protein>
    <recommendedName>
        <fullName evidence="6">HTH tetR-type domain-containing protein</fullName>
    </recommendedName>
</protein>
<dbReference type="GO" id="GO:0003700">
    <property type="term" value="F:DNA-binding transcription factor activity"/>
    <property type="evidence" value="ECO:0007669"/>
    <property type="project" value="TreeGrafter"/>
</dbReference>
<keyword evidence="8" id="KW-1185">Reference proteome</keyword>
<evidence type="ECO:0000256" key="1">
    <source>
        <dbReference type="ARBA" id="ARBA00023015"/>
    </source>
</evidence>
<keyword evidence="2 4" id="KW-0238">DNA-binding</keyword>
<dbReference type="PANTHER" id="PTHR30055">
    <property type="entry name" value="HTH-TYPE TRANSCRIPTIONAL REGULATOR RUTR"/>
    <property type="match status" value="1"/>
</dbReference>
<dbReference type="PROSITE" id="PS50977">
    <property type="entry name" value="HTH_TETR_2"/>
    <property type="match status" value="1"/>
</dbReference>
<dbReference type="InterPro" id="IPR001647">
    <property type="entry name" value="HTH_TetR"/>
</dbReference>
<dbReference type="InterPro" id="IPR009057">
    <property type="entry name" value="Homeodomain-like_sf"/>
</dbReference>
<feature type="DNA-binding region" description="H-T-H motif" evidence="4">
    <location>
        <begin position="69"/>
        <end position="88"/>
    </location>
</feature>
<dbReference type="SUPFAM" id="SSF46689">
    <property type="entry name" value="Homeodomain-like"/>
    <property type="match status" value="1"/>
</dbReference>
<dbReference type="AlphaFoldDB" id="A0A7K0DVA5"/>
<dbReference type="EMBL" id="WEGI01000012">
    <property type="protein sequence ID" value="MQY29703.1"/>
    <property type="molecule type" value="Genomic_DNA"/>
</dbReference>
<evidence type="ECO:0000256" key="5">
    <source>
        <dbReference type="SAM" id="MobiDB-lite"/>
    </source>
</evidence>
<dbReference type="Gene3D" id="1.10.357.10">
    <property type="entry name" value="Tetracycline Repressor, domain 2"/>
    <property type="match status" value="1"/>
</dbReference>
<dbReference type="GO" id="GO:0000976">
    <property type="term" value="F:transcription cis-regulatory region binding"/>
    <property type="evidence" value="ECO:0007669"/>
    <property type="project" value="TreeGrafter"/>
</dbReference>
<evidence type="ECO:0000259" key="6">
    <source>
        <dbReference type="PROSITE" id="PS50977"/>
    </source>
</evidence>
<keyword evidence="3" id="KW-0804">Transcription</keyword>
<dbReference type="Proteomes" id="UP000431401">
    <property type="component" value="Unassembled WGS sequence"/>
</dbReference>
<evidence type="ECO:0000256" key="3">
    <source>
        <dbReference type="ARBA" id="ARBA00023163"/>
    </source>
</evidence>
<gene>
    <name evidence="7" type="ORF">NRB56_52960</name>
</gene>
<feature type="region of interest" description="Disordered" evidence="5">
    <location>
        <begin position="28"/>
        <end position="48"/>
    </location>
</feature>
<feature type="domain" description="HTH tetR-type" evidence="6">
    <location>
        <begin position="46"/>
        <end position="106"/>
    </location>
</feature>
<dbReference type="Pfam" id="PF00440">
    <property type="entry name" value="TetR_N"/>
    <property type="match status" value="1"/>
</dbReference>
<keyword evidence="1" id="KW-0805">Transcription regulation</keyword>
<evidence type="ECO:0000256" key="2">
    <source>
        <dbReference type="ARBA" id="ARBA00023125"/>
    </source>
</evidence>
<proteinExistence type="predicted"/>
<evidence type="ECO:0000256" key="4">
    <source>
        <dbReference type="PROSITE-ProRule" id="PRU00335"/>
    </source>
</evidence>
<evidence type="ECO:0000313" key="8">
    <source>
        <dbReference type="Proteomes" id="UP000431401"/>
    </source>
</evidence>
<reference evidence="7 8" key="1">
    <citation type="submission" date="2019-10" db="EMBL/GenBank/DDBJ databases">
        <title>Nocardia macrotermitis sp. nov. and Nocardia aurantia sp. nov., isolated from the gut of fungus growing-termite Macrotermes natalensis.</title>
        <authorList>
            <person name="Benndorf R."/>
            <person name="Schwitalla J."/>
            <person name="Martin K."/>
            <person name="De Beer W."/>
            <person name="Kaster A.-K."/>
            <person name="Vollmers J."/>
            <person name="Poulsen M."/>
            <person name="Beemelmanns C."/>
        </authorList>
    </citation>
    <scope>NUCLEOTIDE SEQUENCE [LARGE SCALE GENOMIC DNA]</scope>
    <source>
        <strain evidence="7 8">RB56</strain>
    </source>
</reference>
<evidence type="ECO:0000313" key="7">
    <source>
        <dbReference type="EMBL" id="MQY29703.1"/>
    </source>
</evidence>
<dbReference type="PANTHER" id="PTHR30055:SF234">
    <property type="entry name" value="HTH-TYPE TRANSCRIPTIONAL REGULATOR BETI"/>
    <property type="match status" value="1"/>
</dbReference>
<organism evidence="7 8">
    <name type="scientific">Nocardia aurantia</name>
    <dbReference type="NCBI Taxonomy" id="2585199"/>
    <lineage>
        <taxon>Bacteria</taxon>
        <taxon>Bacillati</taxon>
        <taxon>Actinomycetota</taxon>
        <taxon>Actinomycetes</taxon>
        <taxon>Mycobacteriales</taxon>
        <taxon>Nocardiaceae</taxon>
        <taxon>Nocardia</taxon>
    </lineage>
</organism>
<sequence length="247" mass="27121">MTEISHRWSAGRSGVAVAPPLRVRMRSVTHLGPGRPRLEPRRRQGQTPRAEILDAAAELFTTNGYASTSTRGIADAVGIRQASLYHHFAAKDDILDALLGETVGAALELGGQLSDRPEPALVRLYALALFDARQLCTSRWNLGALYLLPELRSPRFEQFRLRRDELRGHYERLAAQAQAGTDAVPGAYVLPFRLVETVINIRSDDGSAPEYAEHLIPRAVLHLLGYRGDPDEIATAAAELLDVLGRS</sequence>
<name>A0A7K0DVA5_9NOCA</name>